<evidence type="ECO:0000256" key="5">
    <source>
        <dbReference type="ARBA" id="ARBA00022692"/>
    </source>
</evidence>
<proteinExistence type="inferred from homology"/>
<gene>
    <name evidence="9" type="ORF">IRI77_27670</name>
</gene>
<evidence type="ECO:0000313" key="9">
    <source>
        <dbReference type="EMBL" id="QOY86549.1"/>
    </source>
</evidence>
<feature type="coiled-coil region" evidence="8">
    <location>
        <begin position="350"/>
        <end position="391"/>
    </location>
</feature>
<accession>A0A7S7NNW0</accession>
<dbReference type="PANTHER" id="PTHR30026">
    <property type="entry name" value="OUTER MEMBRANE PROTEIN TOLC"/>
    <property type="match status" value="1"/>
</dbReference>
<keyword evidence="7" id="KW-0998">Cell outer membrane</keyword>
<dbReference type="GO" id="GO:0015288">
    <property type="term" value="F:porin activity"/>
    <property type="evidence" value="ECO:0007669"/>
    <property type="project" value="TreeGrafter"/>
</dbReference>
<reference evidence="9 10" key="1">
    <citation type="submission" date="2020-10" db="EMBL/GenBank/DDBJ databases">
        <title>Complete genome sequence of Paludibaculum fermentans P105T, a facultatively anaerobic acidobacterium capable of dissimilatory Fe(III) reduction.</title>
        <authorList>
            <person name="Dedysh S.N."/>
            <person name="Beletsky A.V."/>
            <person name="Kulichevskaya I.S."/>
            <person name="Mardanov A.V."/>
            <person name="Ravin N.V."/>
        </authorList>
    </citation>
    <scope>NUCLEOTIDE SEQUENCE [LARGE SCALE GENOMIC DNA]</scope>
    <source>
        <strain evidence="9 10">P105</strain>
    </source>
</reference>
<keyword evidence="10" id="KW-1185">Reference proteome</keyword>
<dbReference type="AlphaFoldDB" id="A0A7S7NNW0"/>
<dbReference type="KEGG" id="pfer:IRI77_27670"/>
<dbReference type="InterPro" id="IPR051906">
    <property type="entry name" value="TolC-like"/>
</dbReference>
<dbReference type="EMBL" id="CP063849">
    <property type="protein sequence ID" value="QOY86549.1"/>
    <property type="molecule type" value="Genomic_DNA"/>
</dbReference>
<dbReference type="Proteomes" id="UP000593892">
    <property type="component" value="Chromosome"/>
</dbReference>
<evidence type="ECO:0000256" key="7">
    <source>
        <dbReference type="ARBA" id="ARBA00023237"/>
    </source>
</evidence>
<keyword evidence="5" id="KW-0812">Transmembrane</keyword>
<evidence type="ECO:0000256" key="3">
    <source>
        <dbReference type="ARBA" id="ARBA00022448"/>
    </source>
</evidence>
<dbReference type="PANTHER" id="PTHR30026:SF20">
    <property type="entry name" value="OUTER MEMBRANE PROTEIN TOLC"/>
    <property type="match status" value="1"/>
</dbReference>
<evidence type="ECO:0000256" key="2">
    <source>
        <dbReference type="ARBA" id="ARBA00007613"/>
    </source>
</evidence>
<dbReference type="SUPFAM" id="SSF56954">
    <property type="entry name" value="Outer membrane efflux proteins (OEP)"/>
    <property type="match status" value="1"/>
</dbReference>
<dbReference type="RefSeq" id="WP_194448218.1">
    <property type="nucleotide sequence ID" value="NZ_CP063849.1"/>
</dbReference>
<keyword evidence="6" id="KW-0472">Membrane</keyword>
<comment type="similarity">
    <text evidence="2">Belongs to the outer membrane factor (OMF) (TC 1.B.17) family.</text>
</comment>
<keyword evidence="8" id="KW-0175">Coiled coil</keyword>
<name>A0A7S7NNW0_PALFE</name>
<dbReference type="GO" id="GO:0015562">
    <property type="term" value="F:efflux transmembrane transporter activity"/>
    <property type="evidence" value="ECO:0007669"/>
    <property type="project" value="InterPro"/>
</dbReference>
<comment type="subcellular location">
    <subcellularLocation>
        <location evidence="1">Cell outer membrane</location>
    </subcellularLocation>
</comment>
<keyword evidence="3" id="KW-0813">Transport</keyword>
<evidence type="ECO:0000313" key="10">
    <source>
        <dbReference type="Proteomes" id="UP000593892"/>
    </source>
</evidence>
<evidence type="ECO:0000256" key="1">
    <source>
        <dbReference type="ARBA" id="ARBA00004442"/>
    </source>
</evidence>
<protein>
    <submittedName>
        <fullName evidence="9">TolC family protein</fullName>
    </submittedName>
</protein>
<evidence type="ECO:0000256" key="8">
    <source>
        <dbReference type="SAM" id="Coils"/>
    </source>
</evidence>
<dbReference type="GO" id="GO:0009279">
    <property type="term" value="C:cell outer membrane"/>
    <property type="evidence" value="ECO:0007669"/>
    <property type="project" value="UniProtKB-SubCell"/>
</dbReference>
<evidence type="ECO:0000256" key="6">
    <source>
        <dbReference type="ARBA" id="ARBA00023136"/>
    </source>
</evidence>
<dbReference type="GO" id="GO:1990281">
    <property type="term" value="C:efflux pump complex"/>
    <property type="evidence" value="ECO:0007669"/>
    <property type="project" value="TreeGrafter"/>
</dbReference>
<organism evidence="9 10">
    <name type="scientific">Paludibaculum fermentans</name>
    <dbReference type="NCBI Taxonomy" id="1473598"/>
    <lineage>
        <taxon>Bacteria</taxon>
        <taxon>Pseudomonadati</taxon>
        <taxon>Acidobacteriota</taxon>
        <taxon>Terriglobia</taxon>
        <taxon>Bryobacterales</taxon>
        <taxon>Bryobacteraceae</taxon>
        <taxon>Paludibaculum</taxon>
    </lineage>
</organism>
<keyword evidence="4" id="KW-1134">Transmembrane beta strand</keyword>
<dbReference type="Pfam" id="PF02321">
    <property type="entry name" value="OEP"/>
    <property type="match status" value="2"/>
</dbReference>
<sequence>MSAPRLVLLVGLAAWTCVAQEQKALSLSLGKAVEIATAPDGATRVRLAAEQIKAADARRARALGLLRPTVDGSYTFRSFTNNLQAMGISFPSIPGFQIPTLVGPIETSDYRVSATQSLFDLPSIKRYQSSKAQVSAARADNEAQVNQTKGTVAKAYLNALRADAAWNTAQANVALAERLVKQAQSQKTAGTGTGIDITRTEVSLANERQRLIVAQEDRETARLNLLRAMGVNLDVALDLTDPMTYVPAEVPEPAKAVTAARELRPELKAQAERERSAKLSYDAMKYEQLPRVSAFGDYGVLGRATEMLLPTRSAGLSMKLPIFGVNRKDPERAESASLLRQEGIKTHDTAQQVELEIRVAVTALKSAESQVAVAMEALTQSEKELAQAERRYEAGVAIGVEVTDAQARVARSRENNVAAVFKQKSARIDLGVAVGNIDLMLQ</sequence>
<evidence type="ECO:0000256" key="4">
    <source>
        <dbReference type="ARBA" id="ARBA00022452"/>
    </source>
</evidence>
<dbReference type="InterPro" id="IPR003423">
    <property type="entry name" value="OMP_efflux"/>
</dbReference>
<dbReference type="Gene3D" id="1.20.1600.10">
    <property type="entry name" value="Outer membrane efflux proteins (OEP)"/>
    <property type="match status" value="1"/>
</dbReference>